<dbReference type="InterPro" id="IPR018741">
    <property type="entry name" value="DUF2288"/>
</dbReference>
<dbReference type="KEGG" id="por:APT59_05740"/>
<dbReference type="Pfam" id="PF10052">
    <property type="entry name" value="DUF2288"/>
    <property type="match status" value="1"/>
</dbReference>
<dbReference type="EMBL" id="CP013987">
    <property type="protein sequence ID" value="ALZ83732.1"/>
    <property type="molecule type" value="Genomic_DNA"/>
</dbReference>
<organism evidence="1 2">
    <name type="scientific">Pseudomonas oryzihabitans</name>
    <dbReference type="NCBI Taxonomy" id="47885"/>
    <lineage>
        <taxon>Bacteria</taxon>
        <taxon>Pseudomonadati</taxon>
        <taxon>Pseudomonadota</taxon>
        <taxon>Gammaproteobacteria</taxon>
        <taxon>Pseudomonadales</taxon>
        <taxon>Pseudomonadaceae</taxon>
        <taxon>Pseudomonas</taxon>
    </lineage>
</organism>
<evidence type="ECO:0008006" key="3">
    <source>
        <dbReference type="Google" id="ProtNLM"/>
    </source>
</evidence>
<dbReference type="Proteomes" id="UP000064137">
    <property type="component" value="Chromosome"/>
</dbReference>
<proteinExistence type="predicted"/>
<dbReference type="OrthoDB" id="195194at2"/>
<gene>
    <name evidence="1" type="ORF">APT59_05740</name>
</gene>
<evidence type="ECO:0000313" key="1">
    <source>
        <dbReference type="EMBL" id="ALZ83732.1"/>
    </source>
</evidence>
<protein>
    <recommendedName>
        <fullName evidence="3">DUF2288 domain-containing protein</fullName>
    </recommendedName>
</protein>
<dbReference type="RefSeq" id="WP_059313979.1">
    <property type="nucleotide sequence ID" value="NZ_CP013987.1"/>
</dbReference>
<evidence type="ECO:0000313" key="2">
    <source>
        <dbReference type="Proteomes" id="UP000064137"/>
    </source>
</evidence>
<accession>A0A0U4WX91</accession>
<name>A0A0U4WX91_9PSED</name>
<reference evidence="1 2" key="1">
    <citation type="submission" date="2016-01" db="EMBL/GenBank/DDBJ databases">
        <title>Annotation of Pseudomonas oryzihabitans USDA-ARS-USMARC-56511.</title>
        <authorList>
            <person name="Harhay G.P."/>
            <person name="Harhay D.M."/>
            <person name="Smith T.P.L."/>
            <person name="Bono J.L."/>
            <person name="Heaton M.P."/>
            <person name="Clawson M.L."/>
            <person name="Chitko-Mckown C.G."/>
            <person name="Capik S.F."/>
            <person name="DeDonder K.D."/>
            <person name="Apley M.D."/>
            <person name="Lubbers B.V."/>
            <person name="White B.J."/>
            <person name="Larson R.L."/>
        </authorList>
    </citation>
    <scope>NUCLEOTIDE SEQUENCE [LARGE SCALE GENOMIC DNA]</scope>
    <source>
        <strain evidence="1 2">USDA-ARS-USMARC-56511</strain>
    </source>
</reference>
<sequence length="105" mass="11553">MTDHATLYATLLGQTAAIGWEELQPHFARGVLLEVAPELDLIEAAIAVTQDDAGRVGQWLQQGQLAKVDEDRARRRLEAPAVALWAVVVAPWVLMQERPAERSAD</sequence>
<dbReference type="AlphaFoldDB" id="A0A0U4WX91"/>